<evidence type="ECO:0000259" key="4">
    <source>
        <dbReference type="PROSITE" id="PS50011"/>
    </source>
</evidence>
<dbReference type="PANTHER" id="PTHR44329:SF298">
    <property type="entry name" value="MIXED LINEAGE KINASE DOMAIN-LIKE PROTEIN"/>
    <property type="match status" value="1"/>
</dbReference>
<feature type="non-terminal residue" evidence="5">
    <location>
        <position position="1"/>
    </location>
</feature>
<protein>
    <submittedName>
        <fullName evidence="5">6882_t:CDS:1</fullName>
    </submittedName>
</protein>
<feature type="region of interest" description="Disordered" evidence="3">
    <location>
        <begin position="706"/>
        <end position="785"/>
    </location>
</feature>
<dbReference type="PANTHER" id="PTHR44329">
    <property type="entry name" value="SERINE/THREONINE-PROTEIN KINASE TNNI3K-RELATED"/>
    <property type="match status" value="1"/>
</dbReference>
<dbReference type="OrthoDB" id="2791079at2759"/>
<evidence type="ECO:0000256" key="2">
    <source>
        <dbReference type="ARBA" id="ARBA00022840"/>
    </source>
</evidence>
<dbReference type="Pfam" id="PF07714">
    <property type="entry name" value="PK_Tyr_Ser-Thr"/>
    <property type="match status" value="1"/>
</dbReference>
<organism evidence="5 6">
    <name type="scientific">Ambispora gerdemannii</name>
    <dbReference type="NCBI Taxonomy" id="144530"/>
    <lineage>
        <taxon>Eukaryota</taxon>
        <taxon>Fungi</taxon>
        <taxon>Fungi incertae sedis</taxon>
        <taxon>Mucoromycota</taxon>
        <taxon>Glomeromycotina</taxon>
        <taxon>Glomeromycetes</taxon>
        <taxon>Archaeosporales</taxon>
        <taxon>Ambisporaceae</taxon>
        <taxon>Ambispora</taxon>
    </lineage>
</organism>
<dbReference type="AlphaFoldDB" id="A0A9N9CDF5"/>
<feature type="compositionally biased region" description="Polar residues" evidence="3">
    <location>
        <begin position="575"/>
        <end position="598"/>
    </location>
</feature>
<evidence type="ECO:0000313" key="5">
    <source>
        <dbReference type="EMBL" id="CAG8599396.1"/>
    </source>
</evidence>
<gene>
    <name evidence="5" type="ORF">AGERDE_LOCUS9022</name>
</gene>
<dbReference type="InterPro" id="IPR051681">
    <property type="entry name" value="Ser/Thr_Kinases-Pseudokinases"/>
</dbReference>
<feature type="region of interest" description="Disordered" evidence="3">
    <location>
        <begin position="549"/>
        <end position="568"/>
    </location>
</feature>
<keyword evidence="2" id="KW-0067">ATP-binding</keyword>
<dbReference type="InterPro" id="IPR011009">
    <property type="entry name" value="Kinase-like_dom_sf"/>
</dbReference>
<evidence type="ECO:0000256" key="1">
    <source>
        <dbReference type="ARBA" id="ARBA00022741"/>
    </source>
</evidence>
<reference evidence="5" key="1">
    <citation type="submission" date="2021-06" db="EMBL/GenBank/DDBJ databases">
        <authorList>
            <person name="Kallberg Y."/>
            <person name="Tangrot J."/>
            <person name="Rosling A."/>
        </authorList>
    </citation>
    <scope>NUCLEOTIDE SEQUENCE</scope>
    <source>
        <strain evidence="5">MT106</strain>
    </source>
</reference>
<evidence type="ECO:0000256" key="3">
    <source>
        <dbReference type="SAM" id="MobiDB-lite"/>
    </source>
</evidence>
<dbReference type="InterPro" id="IPR001245">
    <property type="entry name" value="Ser-Thr/Tyr_kinase_cat_dom"/>
</dbReference>
<feature type="domain" description="Protein kinase" evidence="4">
    <location>
        <begin position="122"/>
        <end position="391"/>
    </location>
</feature>
<feature type="region of interest" description="Disordered" evidence="3">
    <location>
        <begin position="575"/>
        <end position="630"/>
    </location>
</feature>
<comment type="caution">
    <text evidence="5">The sequence shown here is derived from an EMBL/GenBank/DDBJ whole genome shotgun (WGS) entry which is preliminary data.</text>
</comment>
<keyword evidence="6" id="KW-1185">Reference proteome</keyword>
<name>A0A9N9CDF5_9GLOM</name>
<dbReference type="GO" id="GO:0004674">
    <property type="term" value="F:protein serine/threonine kinase activity"/>
    <property type="evidence" value="ECO:0007669"/>
    <property type="project" value="TreeGrafter"/>
</dbReference>
<dbReference type="PROSITE" id="PS50011">
    <property type="entry name" value="PROTEIN_KINASE_DOM"/>
    <property type="match status" value="1"/>
</dbReference>
<feature type="region of interest" description="Disordered" evidence="3">
    <location>
        <begin position="1007"/>
        <end position="1033"/>
    </location>
</feature>
<feature type="compositionally biased region" description="Low complexity" evidence="3">
    <location>
        <begin position="716"/>
        <end position="735"/>
    </location>
</feature>
<evidence type="ECO:0000313" key="6">
    <source>
        <dbReference type="Proteomes" id="UP000789831"/>
    </source>
</evidence>
<feature type="region of interest" description="Disordered" evidence="3">
    <location>
        <begin position="660"/>
        <end position="685"/>
    </location>
</feature>
<dbReference type="GO" id="GO:0005524">
    <property type="term" value="F:ATP binding"/>
    <property type="evidence" value="ECO:0007669"/>
    <property type="project" value="UniProtKB-KW"/>
</dbReference>
<dbReference type="Gene3D" id="1.10.510.10">
    <property type="entry name" value="Transferase(Phosphotransferase) domain 1"/>
    <property type="match status" value="1"/>
</dbReference>
<dbReference type="Proteomes" id="UP000789831">
    <property type="component" value="Unassembled WGS sequence"/>
</dbReference>
<sequence length="1111" mass="124012">ETINDILYKSRESFTNFTEIRKAIEQRANLTPQEKSWLLKFLYEKEELDNLTLQQGEKHYCSLCNHHHYSTIYCDNCMKELLRNGFEEWTSGNQMIDQFIQRCQMEKPIPKFIIEWIPFEDFTGVQFKTRGGFGEIYTATWKRGRIFGWDKGRGAFIRQPNISVVLKSLFQKPDEDFFKVAETHLSMKGDTRFIVECYGLSRNPTTGNFIIVMAYMEQGDLRNYLHKHAETLTWKEKLMIISQLSNDLSRIHQKGLIHGDLHSGNILRSNLGTNRISDLGFCGPPQKLPPGSVFGIIPYMAPEVLRGGPLTEKADIYSLGMIMWEITAGCPPFLDRAHDVQLMIEICDGVRPLILSGTLETYAKLMRSCWHSDKDQRPSASEVKEFADSALKKIYIESSSSSSSTSSEEKITENLSVTTPSIKFERPTQNPSAFLCSQVIDTHSVSSQFESRADSLSVKSIGSMAQNPSPLLSPTQFQKSHEPLTLNMIPTPSPLLIPIPSPSSPFVSSPTASITANSYTPKSRATKLLPFMSFDESDDEDNDNLAVEEKSLPIPTVEQKKQQPTNARKFDVSNHSLNSTESSNLHDSNQTSSSQNESKSVELQFPNNLEEHNNSSLKPRKSPLPSPLNIKQIQNSINNDMHKLNHETSVQIPLVSSPRIAPTNAAPTIDNRRRGSSNVLPPNPYGYSVGTSNEINAPYHPLNSNPMYHLLSSPTSSQPDISRRSSSSHRGSVNSQDSPLFGPALPRMYQPPPNNNINNRSRSTSVVSSSTIQSSPLSPGLTINNNNITPLQQFILNEAEAEEHRISNDPAEEMNKLIKELDRARPKPPKMSWKANDAEDSEYQYEPPSPGTNNEVIDTEYLDNSSVASSSNAAQSRPNIHETLTNANASTQSSANTNHLNAQTSQNTEAQHYRNTFPTSPHGTILIPQHPPSSPHMQFNQHLQYQQTKRTSAPVIMTINSANPGMVPHAQPYAPPMMYHPHPGMLSDFRMQPPLDVVSEQVQSSSASINTQYTDPGELPDNTTVGRAKSSSDKNTKIGLRAKFGVFTALEARNSQAKNKDLAHQCGETTTSYIPKDSTKWLAAKKENRPLCYFALLERQIQSKVNAVAAI</sequence>
<feature type="compositionally biased region" description="Low complexity" evidence="3">
    <location>
        <begin position="755"/>
        <end position="779"/>
    </location>
</feature>
<proteinExistence type="predicted"/>
<feature type="region of interest" description="Disordered" evidence="3">
    <location>
        <begin position="821"/>
        <end position="857"/>
    </location>
</feature>
<keyword evidence="1" id="KW-0547">Nucleotide-binding</keyword>
<dbReference type="InterPro" id="IPR000719">
    <property type="entry name" value="Prot_kinase_dom"/>
</dbReference>
<dbReference type="SUPFAM" id="SSF56112">
    <property type="entry name" value="Protein kinase-like (PK-like)"/>
    <property type="match status" value="1"/>
</dbReference>
<accession>A0A9N9CDF5</accession>
<dbReference type="EMBL" id="CAJVPL010002102">
    <property type="protein sequence ID" value="CAG8599396.1"/>
    <property type="molecule type" value="Genomic_DNA"/>
</dbReference>